<proteinExistence type="predicted"/>
<dbReference type="SUPFAM" id="SSF69189">
    <property type="entry name" value="Penicillin-binding protein associated domain"/>
    <property type="match status" value="1"/>
</dbReference>
<evidence type="ECO:0000313" key="2">
    <source>
        <dbReference type="EMBL" id="MPM80323.1"/>
    </source>
</evidence>
<dbReference type="InterPro" id="IPR012907">
    <property type="entry name" value="Peptidase_S11_C"/>
</dbReference>
<dbReference type="InterPro" id="IPR037167">
    <property type="entry name" value="Peptidase_S11_C_sf"/>
</dbReference>
<accession>A0A645CTT3</accession>
<dbReference type="Pfam" id="PF07943">
    <property type="entry name" value="PBP5_C"/>
    <property type="match status" value="1"/>
</dbReference>
<name>A0A645CTT3_9ZZZZ</name>
<dbReference type="EMBL" id="VSSQ01029971">
    <property type="protein sequence ID" value="MPM80323.1"/>
    <property type="molecule type" value="Genomic_DNA"/>
</dbReference>
<dbReference type="Gene3D" id="2.60.410.10">
    <property type="entry name" value="D-Ala-D-Ala carboxypeptidase, C-terminal domain"/>
    <property type="match status" value="1"/>
</dbReference>
<dbReference type="GO" id="GO:0006508">
    <property type="term" value="P:proteolysis"/>
    <property type="evidence" value="ECO:0007669"/>
    <property type="project" value="InterPro"/>
</dbReference>
<dbReference type="GO" id="GO:0009002">
    <property type="term" value="F:serine-type D-Ala-D-Ala carboxypeptidase activity"/>
    <property type="evidence" value="ECO:0007669"/>
    <property type="project" value="InterPro"/>
</dbReference>
<gene>
    <name evidence="2" type="ORF">SDC9_127370</name>
</gene>
<dbReference type="SMART" id="SM00936">
    <property type="entry name" value="PBP5_C"/>
    <property type="match status" value="1"/>
</dbReference>
<protein>
    <recommendedName>
        <fullName evidence="1">Peptidase S11 D-Ala-D-Ala carboxypeptidase A C-terminal domain-containing protein</fullName>
    </recommendedName>
</protein>
<feature type="domain" description="Peptidase S11 D-Ala-D-Ala carboxypeptidase A C-terminal" evidence="1">
    <location>
        <begin position="2"/>
        <end position="85"/>
    </location>
</feature>
<reference evidence="2" key="1">
    <citation type="submission" date="2019-08" db="EMBL/GenBank/DDBJ databases">
        <authorList>
            <person name="Kucharzyk K."/>
            <person name="Murdoch R.W."/>
            <person name="Higgins S."/>
            <person name="Loffler F."/>
        </authorList>
    </citation>
    <scope>NUCLEOTIDE SEQUENCE</scope>
</reference>
<dbReference type="InterPro" id="IPR015956">
    <property type="entry name" value="Peniciliin-bd_prot_C_sf"/>
</dbReference>
<organism evidence="2">
    <name type="scientific">bioreactor metagenome</name>
    <dbReference type="NCBI Taxonomy" id="1076179"/>
    <lineage>
        <taxon>unclassified sequences</taxon>
        <taxon>metagenomes</taxon>
        <taxon>ecological metagenomes</taxon>
    </lineage>
</organism>
<dbReference type="AlphaFoldDB" id="A0A645CTT3"/>
<comment type="caution">
    <text evidence="2">The sequence shown here is derived from an EMBL/GenBank/DDBJ whole genome shotgun (WGS) entry which is preliminary data.</text>
</comment>
<sequence length="102" mass="10880">MICPELASIPVRGGLAESVAVKADPAVATVVLEKGDTREPQIKVVAQEELTAPVEVGQTVGEVYYMLGDTEIARGKLTAVDAVARRGLGDQFKYFLHQLLLG</sequence>
<evidence type="ECO:0000259" key="1">
    <source>
        <dbReference type="SMART" id="SM00936"/>
    </source>
</evidence>